<evidence type="ECO:0000256" key="1">
    <source>
        <dbReference type="SAM" id="MobiDB-lite"/>
    </source>
</evidence>
<feature type="compositionally biased region" description="Basic and acidic residues" evidence="1">
    <location>
        <begin position="62"/>
        <end position="73"/>
    </location>
</feature>
<evidence type="ECO:0000313" key="3">
    <source>
        <dbReference type="Proteomes" id="UP000268285"/>
    </source>
</evidence>
<reference evidence="2 3" key="1">
    <citation type="submission" date="2018-09" db="EMBL/GenBank/DDBJ databases">
        <authorList>
            <person name="Tagini F."/>
        </authorList>
    </citation>
    <scope>NUCLEOTIDE SEQUENCE [LARGE SCALE GENOMIC DNA]</scope>
    <source>
        <strain evidence="2 3">MK142</strain>
    </source>
</reference>
<dbReference type="Proteomes" id="UP000268285">
    <property type="component" value="Unassembled WGS sequence"/>
</dbReference>
<proteinExistence type="predicted"/>
<dbReference type="EMBL" id="UPHU01000001">
    <property type="protein sequence ID" value="VBA53685.1"/>
    <property type="molecule type" value="Genomic_DNA"/>
</dbReference>
<gene>
    <name evidence="2" type="ORF">LAUMK142_04221</name>
</gene>
<keyword evidence="3" id="KW-1185">Reference proteome</keyword>
<accession>A0A498QX70</accession>
<name>A0A498QX70_9MYCO</name>
<feature type="region of interest" description="Disordered" evidence="1">
    <location>
        <begin position="61"/>
        <end position="125"/>
    </location>
</feature>
<dbReference type="AlphaFoldDB" id="A0A498QX70"/>
<sequence length="125" mass="13371">MTARYLVTPVIVLTASAQGIAVDVFERLGGQHLARTGSGAVVLVAPAAADADDHSACAVLPRARDESSADRSGTRSRIRCRVMEPSRVQRDTRNTPERTENPGGPGRKMPGRQQAMPHTAPTDDR</sequence>
<organism evidence="2 3">
    <name type="scientific">Mycobacterium pseudokansasii</name>
    <dbReference type="NCBI Taxonomy" id="2341080"/>
    <lineage>
        <taxon>Bacteria</taxon>
        <taxon>Bacillati</taxon>
        <taxon>Actinomycetota</taxon>
        <taxon>Actinomycetes</taxon>
        <taxon>Mycobacteriales</taxon>
        <taxon>Mycobacteriaceae</taxon>
        <taxon>Mycobacterium</taxon>
    </lineage>
</organism>
<feature type="compositionally biased region" description="Basic and acidic residues" evidence="1">
    <location>
        <begin position="81"/>
        <end position="100"/>
    </location>
</feature>
<evidence type="ECO:0000313" key="2">
    <source>
        <dbReference type="EMBL" id="VBA53685.1"/>
    </source>
</evidence>
<protein>
    <submittedName>
        <fullName evidence="2">Uncharacterized protein</fullName>
    </submittedName>
</protein>